<reference evidence="2 3" key="1">
    <citation type="submission" date="2019-07" db="EMBL/GenBank/DDBJ databases">
        <title>Novel species of Flavobacterium.</title>
        <authorList>
            <person name="Liu Q."/>
            <person name="Xin Y.-H."/>
        </authorList>
    </citation>
    <scope>NUCLEOTIDE SEQUENCE [LARGE SCALE GENOMIC DNA]</scope>
    <source>
        <strain evidence="2 3">LB3P56</strain>
    </source>
</reference>
<comment type="caution">
    <text evidence="2">The sequence shown here is derived from an EMBL/GenBank/DDBJ whole genome shotgun (WGS) entry which is preliminary data.</text>
</comment>
<sequence>MNFSFLVDVNLPKYFSFFNDQNFVFVSDINLQMSDTEIWNYALKNELVILTKDTDFYNRFLVAENAPKIIYFQLGNCTLKQLHLYFNDNWDKIQSEIKNSKLIIAKENHIECIC</sequence>
<dbReference type="InterPro" id="IPR041049">
    <property type="entry name" value="DUF5615"/>
</dbReference>
<protein>
    <recommendedName>
        <fullName evidence="1">DUF5615 domain-containing protein</fullName>
    </recommendedName>
</protein>
<dbReference type="RefSeq" id="WP_144071106.1">
    <property type="nucleotide sequence ID" value="NZ_VJZR01000003.1"/>
</dbReference>
<evidence type="ECO:0000313" key="2">
    <source>
        <dbReference type="EMBL" id="TRX22159.1"/>
    </source>
</evidence>
<proteinExistence type="predicted"/>
<evidence type="ECO:0000259" key="1">
    <source>
        <dbReference type="Pfam" id="PF18480"/>
    </source>
</evidence>
<evidence type="ECO:0000313" key="3">
    <source>
        <dbReference type="Proteomes" id="UP000318585"/>
    </source>
</evidence>
<name>A0A553CNV3_9FLAO</name>
<dbReference type="AlphaFoldDB" id="A0A553CNV3"/>
<accession>A0A553CNV3</accession>
<dbReference type="Pfam" id="PF18480">
    <property type="entry name" value="DUF5615"/>
    <property type="match status" value="1"/>
</dbReference>
<keyword evidence="3" id="KW-1185">Reference proteome</keyword>
<gene>
    <name evidence="2" type="ORF">FNW17_05675</name>
</gene>
<dbReference type="EMBL" id="VJZR01000003">
    <property type="protein sequence ID" value="TRX22159.1"/>
    <property type="molecule type" value="Genomic_DNA"/>
</dbReference>
<dbReference type="Proteomes" id="UP000318585">
    <property type="component" value="Unassembled WGS sequence"/>
</dbReference>
<feature type="domain" description="DUF5615" evidence="1">
    <location>
        <begin position="5"/>
        <end position="106"/>
    </location>
</feature>
<dbReference type="OrthoDB" id="27473at2"/>
<organism evidence="2 3">
    <name type="scientific">Flavobacterium franklandianum</name>
    <dbReference type="NCBI Taxonomy" id="2594430"/>
    <lineage>
        <taxon>Bacteria</taxon>
        <taxon>Pseudomonadati</taxon>
        <taxon>Bacteroidota</taxon>
        <taxon>Flavobacteriia</taxon>
        <taxon>Flavobacteriales</taxon>
        <taxon>Flavobacteriaceae</taxon>
        <taxon>Flavobacterium</taxon>
    </lineage>
</organism>